<proteinExistence type="predicted"/>
<dbReference type="InterPro" id="IPR000620">
    <property type="entry name" value="EamA_dom"/>
</dbReference>
<dbReference type="GO" id="GO:0016020">
    <property type="term" value="C:membrane"/>
    <property type="evidence" value="ECO:0007669"/>
    <property type="project" value="InterPro"/>
</dbReference>
<dbReference type="Pfam" id="PF00892">
    <property type="entry name" value="EamA"/>
    <property type="match status" value="1"/>
</dbReference>
<dbReference type="AlphaFoldDB" id="A0A1J4V3M5"/>
<feature type="transmembrane region" description="Helical" evidence="1">
    <location>
        <begin position="153"/>
        <end position="171"/>
    </location>
</feature>
<dbReference type="Proteomes" id="UP000185769">
    <property type="component" value="Unassembled WGS sequence"/>
</dbReference>
<evidence type="ECO:0000256" key="1">
    <source>
        <dbReference type="SAM" id="Phobius"/>
    </source>
</evidence>
<keyword evidence="1" id="KW-0812">Transmembrane</keyword>
<accession>A0A1J4V3M5</accession>
<keyword evidence="1" id="KW-0472">Membrane</keyword>
<feature type="transmembrane region" description="Helical" evidence="1">
    <location>
        <begin position="285"/>
        <end position="304"/>
    </location>
</feature>
<organism evidence="3 4">
    <name type="scientific">Candidatus Nomurabacteria bacterium CG1_02_31_12</name>
    <dbReference type="NCBI Taxonomy" id="1805280"/>
    <lineage>
        <taxon>Bacteria</taxon>
        <taxon>Candidatus Nomuraibacteriota</taxon>
    </lineage>
</organism>
<dbReference type="EMBL" id="MNVM01000008">
    <property type="protein sequence ID" value="OIO29889.1"/>
    <property type="molecule type" value="Genomic_DNA"/>
</dbReference>
<dbReference type="InterPro" id="IPR037185">
    <property type="entry name" value="EmrE-like"/>
</dbReference>
<evidence type="ECO:0000259" key="2">
    <source>
        <dbReference type="Pfam" id="PF00892"/>
    </source>
</evidence>
<feature type="transmembrane region" description="Helical" evidence="1">
    <location>
        <begin position="121"/>
        <end position="141"/>
    </location>
</feature>
<feature type="domain" description="EamA" evidence="2">
    <location>
        <begin position="2"/>
        <end position="138"/>
    </location>
</feature>
<dbReference type="SUPFAM" id="SSF103481">
    <property type="entry name" value="Multidrug resistance efflux transporter EmrE"/>
    <property type="match status" value="1"/>
</dbReference>
<feature type="transmembrane region" description="Helical" evidence="1">
    <location>
        <begin position="255"/>
        <end position="273"/>
    </location>
</feature>
<sequence length="305" mass="34183">MIWFFIALIGPFLYALTNHIDKLLLEKYFKIDGIGTLVLFSSLLSALALPFLFLADRTVFSISAINIFALSVVGILNSLVLVCYLIALKNDEASVTVIFYQLVPVIGGILSYFFLGEILTNTQIIAMITIIFGTTIISFEIDVENKFKLRKKVILPMVAAASFWAIGSVIFKAVALEEDVWKSLFYEHLMLVVIGIFIFIFMRSHRVKFLAAIKNNSKAILSLNVLNESLFMLGNIIVAYAYMLAPLGLVLITESFQPIFVLIIGVFLTVFFPRITKEKIQTKHILQKIIAICITGIGTYLLFIS</sequence>
<comment type="caution">
    <text evidence="3">The sequence shown here is derived from an EMBL/GenBank/DDBJ whole genome shotgun (WGS) entry which is preliminary data.</text>
</comment>
<gene>
    <name evidence="3" type="ORF">AUJ22_00465</name>
</gene>
<feature type="transmembrane region" description="Helical" evidence="1">
    <location>
        <begin position="6"/>
        <end position="25"/>
    </location>
</feature>
<feature type="transmembrane region" description="Helical" evidence="1">
    <location>
        <begin position="37"/>
        <end position="55"/>
    </location>
</feature>
<feature type="transmembrane region" description="Helical" evidence="1">
    <location>
        <begin position="223"/>
        <end position="243"/>
    </location>
</feature>
<protein>
    <recommendedName>
        <fullName evidence="2">EamA domain-containing protein</fullName>
    </recommendedName>
</protein>
<evidence type="ECO:0000313" key="4">
    <source>
        <dbReference type="Proteomes" id="UP000185769"/>
    </source>
</evidence>
<keyword evidence="1" id="KW-1133">Transmembrane helix</keyword>
<feature type="transmembrane region" description="Helical" evidence="1">
    <location>
        <begin position="95"/>
        <end position="115"/>
    </location>
</feature>
<name>A0A1J4V3M5_9BACT</name>
<feature type="transmembrane region" description="Helical" evidence="1">
    <location>
        <begin position="183"/>
        <end position="202"/>
    </location>
</feature>
<evidence type="ECO:0000313" key="3">
    <source>
        <dbReference type="EMBL" id="OIO29889.1"/>
    </source>
</evidence>
<feature type="transmembrane region" description="Helical" evidence="1">
    <location>
        <begin position="67"/>
        <end position="88"/>
    </location>
</feature>
<reference evidence="3 4" key="1">
    <citation type="journal article" date="2016" name="Environ. Microbiol.">
        <title>Genomic resolution of a cold subsurface aquifer community provides metabolic insights for novel microbes adapted to high CO concentrations.</title>
        <authorList>
            <person name="Probst A.J."/>
            <person name="Castelle C.J."/>
            <person name="Singh A."/>
            <person name="Brown C.T."/>
            <person name="Anantharaman K."/>
            <person name="Sharon I."/>
            <person name="Hug L.A."/>
            <person name="Burstein D."/>
            <person name="Emerson J.B."/>
            <person name="Thomas B.C."/>
            <person name="Banfield J.F."/>
        </authorList>
    </citation>
    <scope>NUCLEOTIDE SEQUENCE [LARGE SCALE GENOMIC DNA]</scope>
    <source>
        <strain evidence="3">CG1_02_31_12</strain>
    </source>
</reference>